<sequence>MDYLGVDSIPEKHILKRWSKGARDVLPEHLKHYERTLGNNKDSTYRHSSLYILAMEVVRLGDTSAEAYEKCMNLLKEALATLGPYEKTRDGLGLEDKTNGNGKKRSEIEGEDSPEGSGTNGNPLSGLTAPCKKQRSGRPTTSREKAPYDGSWKSSRFCSICKKPGHKRTTCPGRGDIPKEPRKEGRCSHCGVTGHRRSTCSKPVCIEDIM</sequence>
<dbReference type="Proteomes" id="UP001732700">
    <property type="component" value="Chromosome 7C"/>
</dbReference>
<reference evidence="1" key="1">
    <citation type="submission" date="2021-05" db="EMBL/GenBank/DDBJ databases">
        <authorList>
            <person name="Scholz U."/>
            <person name="Mascher M."/>
            <person name="Fiebig A."/>
        </authorList>
    </citation>
    <scope>NUCLEOTIDE SEQUENCE [LARGE SCALE GENOMIC DNA]</scope>
</reference>
<keyword evidence="2" id="KW-1185">Reference proteome</keyword>
<organism evidence="1 2">
    <name type="scientific">Avena sativa</name>
    <name type="common">Oat</name>
    <dbReference type="NCBI Taxonomy" id="4498"/>
    <lineage>
        <taxon>Eukaryota</taxon>
        <taxon>Viridiplantae</taxon>
        <taxon>Streptophyta</taxon>
        <taxon>Embryophyta</taxon>
        <taxon>Tracheophyta</taxon>
        <taxon>Spermatophyta</taxon>
        <taxon>Magnoliopsida</taxon>
        <taxon>Liliopsida</taxon>
        <taxon>Poales</taxon>
        <taxon>Poaceae</taxon>
        <taxon>BOP clade</taxon>
        <taxon>Pooideae</taxon>
        <taxon>Poodae</taxon>
        <taxon>Poeae</taxon>
        <taxon>Poeae Chloroplast Group 1 (Aveneae type)</taxon>
        <taxon>Aveninae</taxon>
        <taxon>Avena</taxon>
    </lineage>
</organism>
<accession>A0ACD6A2L2</accession>
<proteinExistence type="predicted"/>
<evidence type="ECO:0000313" key="1">
    <source>
        <dbReference type="EnsemblPlants" id="AVESA.00010b.r2.7CG0690330.1.CDS.1"/>
    </source>
</evidence>
<dbReference type="EnsemblPlants" id="AVESA.00010b.r2.7CG0690330.1">
    <property type="protein sequence ID" value="AVESA.00010b.r2.7CG0690330.1.CDS.1"/>
    <property type="gene ID" value="AVESA.00010b.r2.7CG0690330"/>
</dbReference>
<name>A0ACD6A2L2_AVESA</name>
<reference evidence="1" key="2">
    <citation type="submission" date="2025-09" db="UniProtKB">
        <authorList>
            <consortium name="EnsemblPlants"/>
        </authorList>
    </citation>
    <scope>IDENTIFICATION</scope>
</reference>
<protein>
    <submittedName>
        <fullName evidence="1">Uncharacterized protein</fullName>
    </submittedName>
</protein>
<evidence type="ECO:0000313" key="2">
    <source>
        <dbReference type="Proteomes" id="UP001732700"/>
    </source>
</evidence>